<dbReference type="AlphaFoldDB" id="A0A379C9J2"/>
<keyword evidence="2" id="KW-1185">Reference proteome</keyword>
<dbReference type="EMBL" id="UGTA01000001">
    <property type="protein sequence ID" value="SUB58990.1"/>
    <property type="molecule type" value="Genomic_DNA"/>
</dbReference>
<accession>A0A379C9J2</accession>
<sequence>MFILGFIFGAIAGIATFNFLENYQIIPKKGGNNE</sequence>
<organism evidence="1 2">
    <name type="scientific">Phocoenobacter uteri</name>
    <dbReference type="NCBI Taxonomy" id="146806"/>
    <lineage>
        <taxon>Bacteria</taxon>
        <taxon>Pseudomonadati</taxon>
        <taxon>Pseudomonadota</taxon>
        <taxon>Gammaproteobacteria</taxon>
        <taxon>Pasteurellales</taxon>
        <taxon>Pasteurellaceae</taxon>
        <taxon>Phocoenobacter</taxon>
    </lineage>
</organism>
<evidence type="ECO:0000313" key="2">
    <source>
        <dbReference type="Proteomes" id="UP000255417"/>
    </source>
</evidence>
<gene>
    <name evidence="1" type="ORF">NCTC12872_00962</name>
</gene>
<proteinExistence type="predicted"/>
<dbReference type="Proteomes" id="UP000255417">
    <property type="component" value="Unassembled WGS sequence"/>
</dbReference>
<reference evidence="1 2" key="1">
    <citation type="submission" date="2018-06" db="EMBL/GenBank/DDBJ databases">
        <authorList>
            <consortium name="Pathogen Informatics"/>
            <person name="Doyle S."/>
        </authorList>
    </citation>
    <scope>NUCLEOTIDE SEQUENCE [LARGE SCALE GENOMIC DNA]</scope>
    <source>
        <strain evidence="1 2">NCTC12872</strain>
    </source>
</reference>
<protein>
    <submittedName>
        <fullName evidence="1">Uncharacterized protein</fullName>
    </submittedName>
</protein>
<name>A0A379C9J2_9PAST</name>
<evidence type="ECO:0000313" key="1">
    <source>
        <dbReference type="EMBL" id="SUB58990.1"/>
    </source>
</evidence>